<evidence type="ECO:0000259" key="2">
    <source>
        <dbReference type="Pfam" id="PF06911"/>
    </source>
</evidence>
<sequence length="388" mass="41563">MATGQKSPPQFGFQGRNPNTRTSSPKRPDVKHRREDVLLRIPGASVFLTGDGEAVELAKGDLSILRITDEGVPLATVVKVGTNLQWPLTKDEPVIKLDEVHYLFTLPDNDGSFLNYGVIFAAGSNYLDNLDLLLEENACLSAPSKTTNYSRAPSSSNSYEVYWKDYAPKIDDYNNVLAKAIAGGTGEIVKGIFICSNAYASQVQKGASLIKAPTRGSKNGMPDEKDIGDKQDEPNKKHGGINQSIRRVRKLSEMTEKMSESLLNGVIFVTGSATAPLLQSKAGKAFFGMLPGEVLLASLDAVGKVLDAVEVAERKTLAATGGAVAGAMSKKFGDNAGEVTEHAFATAGHAIGTAWNVFKIRKALKPSSSMPSVIVKNALKKRNTHSKI</sequence>
<proteinExistence type="predicted"/>
<feature type="region of interest" description="Disordered" evidence="1">
    <location>
        <begin position="211"/>
        <end position="241"/>
    </location>
</feature>
<dbReference type="InterPro" id="IPR045036">
    <property type="entry name" value="Spartin-like"/>
</dbReference>
<evidence type="ECO:0000313" key="4">
    <source>
        <dbReference type="Proteomes" id="UP001140949"/>
    </source>
</evidence>
<evidence type="ECO:0000313" key="3">
    <source>
        <dbReference type="EMBL" id="KAJ6796450.1"/>
    </source>
</evidence>
<dbReference type="AlphaFoldDB" id="A0AAX6DXF2"/>
<feature type="region of interest" description="Disordered" evidence="1">
    <location>
        <begin position="1"/>
        <end position="34"/>
    </location>
</feature>
<dbReference type="GO" id="GO:0005886">
    <property type="term" value="C:plasma membrane"/>
    <property type="evidence" value="ECO:0007669"/>
    <property type="project" value="TreeGrafter"/>
</dbReference>
<dbReference type="PANTHER" id="PTHR21068:SF36">
    <property type="entry name" value="SENESCENCE_DEHYDRATION-ASSOCIATED PROTEIN-LIKE PROTEIN"/>
    <property type="match status" value="1"/>
</dbReference>
<accession>A0AAX6DXF2</accession>
<feature type="domain" description="Senescence" evidence="2">
    <location>
        <begin position="179"/>
        <end position="363"/>
    </location>
</feature>
<dbReference type="Pfam" id="PF06911">
    <property type="entry name" value="Senescence"/>
    <property type="match status" value="1"/>
</dbReference>
<dbReference type="InterPro" id="IPR009686">
    <property type="entry name" value="Senescence/spartin_C"/>
</dbReference>
<gene>
    <name evidence="3" type="ORF">M6B38_218575</name>
</gene>
<dbReference type="EMBL" id="JANAVB010041219">
    <property type="protein sequence ID" value="KAJ6796450.1"/>
    <property type="molecule type" value="Genomic_DNA"/>
</dbReference>
<name>A0AAX6DXF2_IRIPA</name>
<feature type="compositionally biased region" description="Polar residues" evidence="1">
    <location>
        <begin position="16"/>
        <end position="25"/>
    </location>
</feature>
<organism evidence="3 4">
    <name type="scientific">Iris pallida</name>
    <name type="common">Sweet iris</name>
    <dbReference type="NCBI Taxonomy" id="29817"/>
    <lineage>
        <taxon>Eukaryota</taxon>
        <taxon>Viridiplantae</taxon>
        <taxon>Streptophyta</taxon>
        <taxon>Embryophyta</taxon>
        <taxon>Tracheophyta</taxon>
        <taxon>Spermatophyta</taxon>
        <taxon>Magnoliopsida</taxon>
        <taxon>Liliopsida</taxon>
        <taxon>Asparagales</taxon>
        <taxon>Iridaceae</taxon>
        <taxon>Iridoideae</taxon>
        <taxon>Irideae</taxon>
        <taxon>Iris</taxon>
    </lineage>
</organism>
<reference evidence="3" key="2">
    <citation type="submission" date="2023-04" db="EMBL/GenBank/DDBJ databases">
        <authorList>
            <person name="Bruccoleri R.E."/>
            <person name="Oakeley E.J."/>
            <person name="Faust A.-M."/>
            <person name="Dessus-Babus S."/>
            <person name="Altorfer M."/>
            <person name="Burckhardt D."/>
            <person name="Oertli M."/>
            <person name="Naumann U."/>
            <person name="Petersen F."/>
            <person name="Wong J."/>
        </authorList>
    </citation>
    <scope>NUCLEOTIDE SEQUENCE</scope>
    <source>
        <strain evidence="3">GSM-AAB239-AS_SAM_17_03QT</strain>
        <tissue evidence="3">Leaf</tissue>
    </source>
</reference>
<comment type="caution">
    <text evidence="3">The sequence shown here is derived from an EMBL/GenBank/DDBJ whole genome shotgun (WGS) entry which is preliminary data.</text>
</comment>
<keyword evidence="4" id="KW-1185">Reference proteome</keyword>
<protein>
    <submittedName>
        <fullName evidence="3">Senescence/dehydration-associated protein, chloroplastic-like isoform X1</fullName>
    </submittedName>
</protein>
<reference evidence="3" key="1">
    <citation type="journal article" date="2023" name="GigaByte">
        <title>Genome assembly of the bearded iris, Iris pallida Lam.</title>
        <authorList>
            <person name="Bruccoleri R.E."/>
            <person name="Oakeley E.J."/>
            <person name="Faust A.M.E."/>
            <person name="Altorfer M."/>
            <person name="Dessus-Babus S."/>
            <person name="Burckhardt D."/>
            <person name="Oertli M."/>
            <person name="Naumann U."/>
            <person name="Petersen F."/>
            <person name="Wong J."/>
        </authorList>
    </citation>
    <scope>NUCLEOTIDE SEQUENCE</scope>
    <source>
        <strain evidence="3">GSM-AAB239-AS_SAM_17_03QT</strain>
    </source>
</reference>
<dbReference type="PANTHER" id="PTHR21068">
    <property type="entry name" value="SPARTIN"/>
    <property type="match status" value="1"/>
</dbReference>
<dbReference type="Proteomes" id="UP001140949">
    <property type="component" value="Unassembled WGS sequence"/>
</dbReference>
<feature type="compositionally biased region" description="Basic and acidic residues" evidence="1">
    <location>
        <begin position="221"/>
        <end position="236"/>
    </location>
</feature>
<evidence type="ECO:0000256" key="1">
    <source>
        <dbReference type="SAM" id="MobiDB-lite"/>
    </source>
</evidence>